<gene>
    <name evidence="4" type="ORF">COX26_00975</name>
</gene>
<dbReference type="Pfam" id="PF00156">
    <property type="entry name" value="Pribosyltran"/>
    <property type="match status" value="1"/>
</dbReference>
<proteinExistence type="inferred from homology"/>
<dbReference type="Proteomes" id="UP000228812">
    <property type="component" value="Unassembled WGS sequence"/>
</dbReference>
<feature type="domain" description="Double zinc ribbon" evidence="3">
    <location>
        <begin position="15"/>
        <end position="64"/>
    </location>
</feature>
<dbReference type="InterPro" id="IPR051910">
    <property type="entry name" value="ComF/GntX_DNA_util-trans"/>
</dbReference>
<evidence type="ECO:0000256" key="1">
    <source>
        <dbReference type="ARBA" id="ARBA00008007"/>
    </source>
</evidence>
<name>A0A2G9ZBQ5_9BACT</name>
<dbReference type="PANTHER" id="PTHR47505">
    <property type="entry name" value="DNA UTILIZATION PROTEIN YHGH"/>
    <property type="match status" value="1"/>
</dbReference>
<dbReference type="Pfam" id="PF18912">
    <property type="entry name" value="DZR_2"/>
    <property type="match status" value="1"/>
</dbReference>
<protein>
    <recommendedName>
        <fullName evidence="6">Phosphoribosyltransferase domain-containing protein</fullName>
    </recommendedName>
</protein>
<reference evidence="4 5" key="1">
    <citation type="submission" date="2017-09" db="EMBL/GenBank/DDBJ databases">
        <title>Depth-based differentiation of microbial function through sediment-hosted aquifers and enrichment of novel symbionts in the deep terrestrial subsurface.</title>
        <authorList>
            <person name="Probst A.J."/>
            <person name="Ladd B."/>
            <person name="Jarett J.K."/>
            <person name="Geller-Mcgrath D.E."/>
            <person name="Sieber C.M."/>
            <person name="Emerson J.B."/>
            <person name="Anantharaman K."/>
            <person name="Thomas B.C."/>
            <person name="Malmstrom R."/>
            <person name="Stieglmeier M."/>
            <person name="Klingl A."/>
            <person name="Woyke T."/>
            <person name="Ryan C.M."/>
            <person name="Banfield J.F."/>
        </authorList>
    </citation>
    <scope>NUCLEOTIDE SEQUENCE [LARGE SCALE GENOMIC DNA]</scope>
    <source>
        <strain evidence="4">CG23_combo_of_CG06-09_8_20_14_all_54_14</strain>
    </source>
</reference>
<sequence length="253" mass="27049">MERIGHITRKLWGVLLDTLFPPHCVACGTLLPRNPRHDAICENCLAAVTSRDGFCCPRCGARLPPPLTSTQPACHPGEFFVLAAAMSYVNPAPRALIQALKYEHSRAALAPLLSVLLPYLAATLRGAPETAADNWAIVPIPLHPRRLRERGFNQAMLIAGALTKIELLSRAAVLPDALARTRHTPPQTAEASAEKRRANVAHCFTLKRPELIRGKTVLLVDDVFTSGATMGEAAAALRAGGVKGIIGVTAAKA</sequence>
<dbReference type="InterPro" id="IPR044005">
    <property type="entry name" value="DZR_2"/>
</dbReference>
<comment type="similarity">
    <text evidence="1">Belongs to the ComF/GntX family.</text>
</comment>
<dbReference type="PANTHER" id="PTHR47505:SF1">
    <property type="entry name" value="DNA UTILIZATION PROTEIN YHGH"/>
    <property type="match status" value="1"/>
</dbReference>
<dbReference type="CDD" id="cd06223">
    <property type="entry name" value="PRTases_typeI"/>
    <property type="match status" value="1"/>
</dbReference>
<evidence type="ECO:0000259" key="3">
    <source>
        <dbReference type="Pfam" id="PF18912"/>
    </source>
</evidence>
<accession>A0A2G9ZBQ5</accession>
<evidence type="ECO:0000313" key="5">
    <source>
        <dbReference type="Proteomes" id="UP000228812"/>
    </source>
</evidence>
<dbReference type="InterPro" id="IPR029057">
    <property type="entry name" value="PRTase-like"/>
</dbReference>
<feature type="domain" description="Phosphoribosyltransferase" evidence="2">
    <location>
        <begin position="192"/>
        <end position="249"/>
    </location>
</feature>
<evidence type="ECO:0000259" key="2">
    <source>
        <dbReference type="Pfam" id="PF00156"/>
    </source>
</evidence>
<dbReference type="EMBL" id="PCRZ01000017">
    <property type="protein sequence ID" value="PIP30030.1"/>
    <property type="molecule type" value="Genomic_DNA"/>
</dbReference>
<evidence type="ECO:0000313" key="4">
    <source>
        <dbReference type="EMBL" id="PIP30030.1"/>
    </source>
</evidence>
<comment type="caution">
    <text evidence="4">The sequence shown here is derived from an EMBL/GenBank/DDBJ whole genome shotgun (WGS) entry which is preliminary data.</text>
</comment>
<organism evidence="4 5">
    <name type="scientific">Candidatus Jorgensenbacteria bacterium CG23_combo_of_CG06-09_8_20_14_all_54_14</name>
    <dbReference type="NCBI Taxonomy" id="1974595"/>
    <lineage>
        <taxon>Bacteria</taxon>
        <taxon>Candidatus Joergenseniibacteriota</taxon>
    </lineage>
</organism>
<dbReference type="AlphaFoldDB" id="A0A2G9ZBQ5"/>
<dbReference type="InterPro" id="IPR000836">
    <property type="entry name" value="PRTase_dom"/>
</dbReference>
<dbReference type="Gene3D" id="3.40.50.2020">
    <property type="match status" value="1"/>
</dbReference>
<dbReference type="SUPFAM" id="SSF53271">
    <property type="entry name" value="PRTase-like"/>
    <property type="match status" value="1"/>
</dbReference>
<evidence type="ECO:0008006" key="6">
    <source>
        <dbReference type="Google" id="ProtNLM"/>
    </source>
</evidence>